<keyword evidence="5" id="KW-0235">DNA replication</keyword>
<feature type="region of interest" description="Disordered" evidence="9">
    <location>
        <begin position="324"/>
        <end position="346"/>
    </location>
</feature>
<dbReference type="GO" id="GO:0000811">
    <property type="term" value="C:GINS complex"/>
    <property type="evidence" value="ECO:0007669"/>
    <property type="project" value="TreeGrafter"/>
</dbReference>
<dbReference type="InterPro" id="IPR036224">
    <property type="entry name" value="GINS_bundle-like_dom_sf"/>
</dbReference>
<evidence type="ECO:0000256" key="6">
    <source>
        <dbReference type="ARBA" id="ARBA00022829"/>
    </source>
</evidence>
<dbReference type="GO" id="GO:0006260">
    <property type="term" value="P:DNA replication"/>
    <property type="evidence" value="ECO:0007669"/>
    <property type="project" value="UniProtKB-KW"/>
</dbReference>
<dbReference type="CDD" id="cd11712">
    <property type="entry name" value="GINS_A_psf2"/>
    <property type="match status" value="1"/>
</dbReference>
<dbReference type="HOGENOM" id="CLU_513055_0_0_1"/>
<feature type="compositionally biased region" description="Basic and acidic residues" evidence="9">
    <location>
        <begin position="531"/>
        <end position="542"/>
    </location>
</feature>
<evidence type="ECO:0000256" key="3">
    <source>
        <dbReference type="ARBA" id="ARBA00013969"/>
    </source>
</evidence>
<comment type="function">
    <text evidence="8">The GINS complex plays an essential role in the initiation of DNA replication. Has a role in chromosome segregation.</text>
</comment>
<dbReference type="Gene3D" id="4.10.240.10">
    <property type="entry name" value="Zn(2)-C6 fungal-type DNA-binding domain"/>
    <property type="match status" value="1"/>
</dbReference>
<keyword evidence="7" id="KW-0539">Nucleus</keyword>
<organism evidence="11 12">
    <name type="scientific">Stachybotrys chlorohalonatus (strain IBT 40285)</name>
    <dbReference type="NCBI Taxonomy" id="1283841"/>
    <lineage>
        <taxon>Eukaryota</taxon>
        <taxon>Fungi</taxon>
        <taxon>Dikarya</taxon>
        <taxon>Ascomycota</taxon>
        <taxon>Pezizomycotina</taxon>
        <taxon>Sordariomycetes</taxon>
        <taxon>Hypocreomycetidae</taxon>
        <taxon>Hypocreales</taxon>
        <taxon>Stachybotryaceae</taxon>
        <taxon>Stachybotrys</taxon>
    </lineage>
</organism>
<protein>
    <recommendedName>
        <fullName evidence="4">DNA replication complex GINS protein PSF2</fullName>
    </recommendedName>
    <alternativeName>
        <fullName evidence="3">DNA replication complex GINS protein psf2</fullName>
    </alternativeName>
</protein>
<evidence type="ECO:0000256" key="7">
    <source>
        <dbReference type="ARBA" id="ARBA00023242"/>
    </source>
</evidence>
<dbReference type="Gene3D" id="1.20.58.1020">
    <property type="match status" value="1"/>
</dbReference>
<dbReference type="GO" id="GO:0008270">
    <property type="term" value="F:zinc ion binding"/>
    <property type="evidence" value="ECO:0007669"/>
    <property type="project" value="InterPro"/>
</dbReference>
<dbReference type="Proteomes" id="UP000028524">
    <property type="component" value="Unassembled WGS sequence"/>
</dbReference>
<feature type="compositionally biased region" description="Acidic residues" evidence="9">
    <location>
        <begin position="543"/>
        <end position="555"/>
    </location>
</feature>
<dbReference type="SUPFAM" id="SSF57701">
    <property type="entry name" value="Zn2/Cys6 DNA-binding domain"/>
    <property type="match status" value="1"/>
</dbReference>
<dbReference type="Pfam" id="PF25005">
    <property type="entry name" value="PSF2_N"/>
    <property type="match status" value="1"/>
</dbReference>
<dbReference type="AlphaFoldDB" id="A0A084QML0"/>
<comment type="similarity">
    <text evidence="2">Belongs to the GINS2/PSF2 family.</text>
</comment>
<dbReference type="GO" id="GO:0007059">
    <property type="term" value="P:chromosome segregation"/>
    <property type="evidence" value="ECO:0007669"/>
    <property type="project" value="UniProtKB-KW"/>
</dbReference>
<dbReference type="InterPro" id="IPR021151">
    <property type="entry name" value="GINS_A"/>
</dbReference>
<feature type="region of interest" description="Disordered" evidence="9">
    <location>
        <begin position="392"/>
        <end position="411"/>
    </location>
</feature>
<dbReference type="PANTHER" id="PTHR12772">
    <property type="entry name" value="DNA REPLICATION COMPLEX GINS PROTEIN PSF2"/>
    <property type="match status" value="1"/>
</dbReference>
<proteinExistence type="inferred from homology"/>
<dbReference type="EMBL" id="KL660616">
    <property type="protein sequence ID" value="KFA65195.1"/>
    <property type="molecule type" value="Genomic_DNA"/>
</dbReference>
<comment type="subcellular location">
    <subcellularLocation>
        <location evidence="1">Nucleus</location>
    </subcellularLocation>
</comment>
<dbReference type="SUPFAM" id="SSF158573">
    <property type="entry name" value="GINS helical bundle-like"/>
    <property type="match status" value="1"/>
</dbReference>
<dbReference type="CDD" id="cd00067">
    <property type="entry name" value="GAL4"/>
    <property type="match status" value="1"/>
</dbReference>
<feature type="region of interest" description="Disordered" evidence="9">
    <location>
        <begin position="1"/>
        <end position="35"/>
    </location>
</feature>
<dbReference type="InterPro" id="IPR056784">
    <property type="entry name" value="PSF2_N"/>
</dbReference>
<dbReference type="InterPro" id="IPR036864">
    <property type="entry name" value="Zn2-C6_fun-type_DNA-bd_sf"/>
</dbReference>
<dbReference type="CDD" id="cd21694">
    <property type="entry name" value="GINS_B_Psf2"/>
    <property type="match status" value="1"/>
</dbReference>
<dbReference type="Gene3D" id="3.40.5.50">
    <property type="match status" value="1"/>
</dbReference>
<evidence type="ECO:0000256" key="9">
    <source>
        <dbReference type="SAM" id="MobiDB-lite"/>
    </source>
</evidence>
<feature type="region of interest" description="Disordered" evidence="9">
    <location>
        <begin position="530"/>
        <end position="555"/>
    </location>
</feature>
<evidence type="ECO:0000259" key="10">
    <source>
        <dbReference type="SMART" id="SM00066"/>
    </source>
</evidence>
<evidence type="ECO:0000313" key="12">
    <source>
        <dbReference type="Proteomes" id="UP000028524"/>
    </source>
</evidence>
<dbReference type="InterPro" id="IPR001138">
    <property type="entry name" value="Zn2Cys6_DnaBD"/>
</dbReference>
<feature type="region of interest" description="Disordered" evidence="9">
    <location>
        <begin position="93"/>
        <end position="136"/>
    </location>
</feature>
<dbReference type="PANTHER" id="PTHR12772:SF0">
    <property type="entry name" value="DNA REPLICATION COMPLEX GINS PROTEIN PSF2"/>
    <property type="match status" value="1"/>
</dbReference>
<dbReference type="Pfam" id="PF00172">
    <property type="entry name" value="Zn_clus"/>
    <property type="match status" value="1"/>
</dbReference>
<dbReference type="OrthoDB" id="1938138at2759"/>
<evidence type="ECO:0000313" key="11">
    <source>
        <dbReference type="EMBL" id="KFA65195.1"/>
    </source>
</evidence>
<accession>A0A084QML0</accession>
<dbReference type="InterPro" id="IPR007257">
    <property type="entry name" value="GINS_Psf2"/>
</dbReference>
<dbReference type="SUPFAM" id="SSF160059">
    <property type="entry name" value="PriA/YqbF domain"/>
    <property type="match status" value="1"/>
</dbReference>
<feature type="compositionally biased region" description="Polar residues" evidence="9">
    <location>
        <begin position="14"/>
        <end position="23"/>
    </location>
</feature>
<evidence type="ECO:0000256" key="1">
    <source>
        <dbReference type="ARBA" id="ARBA00004123"/>
    </source>
</evidence>
<keyword evidence="12" id="KW-1185">Reference proteome</keyword>
<evidence type="ECO:0000256" key="2">
    <source>
        <dbReference type="ARBA" id="ARBA00010565"/>
    </source>
</evidence>
<reference evidence="11 12" key="1">
    <citation type="journal article" date="2014" name="BMC Genomics">
        <title>Comparative genome sequencing reveals chemotype-specific gene clusters in the toxigenic black mold Stachybotrys.</title>
        <authorList>
            <person name="Semeiks J."/>
            <person name="Borek D."/>
            <person name="Otwinowski Z."/>
            <person name="Grishin N.V."/>
        </authorList>
    </citation>
    <scope>NUCLEOTIDE SEQUENCE [LARGE SCALE GENOMIC DNA]</scope>
    <source>
        <strain evidence="11 12">IBT 40285</strain>
    </source>
</reference>
<dbReference type="Pfam" id="PF05916">
    <property type="entry name" value="Sld5"/>
    <property type="match status" value="1"/>
</dbReference>
<gene>
    <name evidence="11" type="ORF">S40285_01478</name>
</gene>
<dbReference type="SMART" id="SM00066">
    <property type="entry name" value="GAL4"/>
    <property type="match status" value="1"/>
</dbReference>
<evidence type="ECO:0000256" key="8">
    <source>
        <dbReference type="ARBA" id="ARBA00025163"/>
    </source>
</evidence>
<dbReference type="InParanoid" id="A0A084QML0"/>
<feature type="domain" description="Zn(2)-C6 fungal-type" evidence="10">
    <location>
        <begin position="38"/>
        <end position="84"/>
    </location>
</feature>
<dbReference type="STRING" id="1283841.A0A084QML0"/>
<name>A0A084QML0_STAC4</name>
<evidence type="ECO:0000256" key="5">
    <source>
        <dbReference type="ARBA" id="ARBA00022705"/>
    </source>
</evidence>
<keyword evidence="6" id="KW-0159">Chromosome partition</keyword>
<feature type="compositionally biased region" description="Low complexity" evidence="9">
    <location>
        <begin position="111"/>
        <end position="123"/>
    </location>
</feature>
<dbReference type="FunFam" id="1.20.58.1020:FF:000001">
    <property type="entry name" value="DNA replication complex GINS protein PSF2"/>
    <property type="match status" value="1"/>
</dbReference>
<dbReference type="GO" id="GO:0000981">
    <property type="term" value="F:DNA-binding transcription factor activity, RNA polymerase II-specific"/>
    <property type="evidence" value="ECO:0007669"/>
    <property type="project" value="InterPro"/>
</dbReference>
<dbReference type="GO" id="GO:0000727">
    <property type="term" value="P:double-strand break repair via break-induced replication"/>
    <property type="evidence" value="ECO:0007669"/>
    <property type="project" value="TreeGrafter"/>
</dbReference>
<evidence type="ECO:0000256" key="4">
    <source>
        <dbReference type="ARBA" id="ARBA00015139"/>
    </source>
</evidence>
<sequence>MNQSGSSERGKASPHSQLPTMTSFPAIKRDRTARAKFPKVRTGCITLRNRKRHVKCDETKPSCKRCIKWNGKCSGYQPEFYRGSSASDAEIENADMHSPSSTKHGADAEASSSRSPGRSTSSTEAFSTPRDHSQQLSLAGLRAEGSTTTEDDGGAFGTDFWSEQVPQLVREHAAVRTASSAVHILIMAKQPSLMSADGGEGEDHYSAALGCFGQALREARQATMSREDMLCAILCSMFFAIFEIINGDHRGAEAHLSSGQRLMDEFHRTRTTPDPDRPAPNLRKELKYVLQFLARQAKERDGQGWEHVMLNHRHEAEDMTDRVPVTRLPDPADPKCLTRPQGTTPALRPPYRRDIPFWLAILLKKQRRANIVPPPWLHPESLRAVIHHETNIDKTGWAPPPPPPARADSRGNARKLTSVIDGDIVLSAPFLPSCTVNAPSGALPYHWFEFAEMFLAHASDDIATSAEVRSLLRDLQEVRAAKMRASTAQLEGGVDGVMSLRGVGAMELAESRGFVTGVVEGVRKIGASAEVARREEELRGDRDADDDASDEDMGF</sequence>
<dbReference type="OMA" id="VHILIMA"/>